<dbReference type="RefSeq" id="WP_146835386.1">
    <property type="nucleotide sequence ID" value="NZ_BJVQ01000012.1"/>
</dbReference>
<organism evidence="1 2">
    <name type="scientific">Cellulomonas hominis</name>
    <dbReference type="NCBI Taxonomy" id="156981"/>
    <lineage>
        <taxon>Bacteria</taxon>
        <taxon>Bacillati</taxon>
        <taxon>Actinomycetota</taxon>
        <taxon>Actinomycetes</taxon>
        <taxon>Micrococcales</taxon>
        <taxon>Cellulomonadaceae</taxon>
        <taxon>Cellulomonas</taxon>
    </lineage>
</organism>
<evidence type="ECO:0000313" key="1">
    <source>
        <dbReference type="EMBL" id="MBB5472088.1"/>
    </source>
</evidence>
<dbReference type="AlphaFoldDB" id="A0A7W8SBK1"/>
<gene>
    <name evidence="1" type="ORF">HNR08_000824</name>
</gene>
<sequence length="125" mass="12769">MSSSMAHDGEGAVAAGSGGILAAGGYTVDIDALRATANMVLGLADRVVSVGERRAMQAAQEYGYSLPTAATGWAQRFSYLIDGLASEIEHAGFELRGTADAYTEVDIAVEARARQLGSALTGSVG</sequence>
<protein>
    <recommendedName>
        <fullName evidence="3">PE domain-containing protein</fullName>
    </recommendedName>
</protein>
<proteinExistence type="predicted"/>
<evidence type="ECO:0008006" key="3">
    <source>
        <dbReference type="Google" id="ProtNLM"/>
    </source>
</evidence>
<name>A0A7W8SBK1_9CELL</name>
<reference evidence="1 2" key="1">
    <citation type="submission" date="2020-08" db="EMBL/GenBank/DDBJ databases">
        <title>Sequencing the genomes of 1000 actinobacteria strains.</title>
        <authorList>
            <person name="Klenk H.-P."/>
        </authorList>
    </citation>
    <scope>NUCLEOTIDE SEQUENCE [LARGE SCALE GENOMIC DNA]</scope>
    <source>
        <strain evidence="1 2">DSM 9581</strain>
    </source>
</reference>
<dbReference type="Proteomes" id="UP000564629">
    <property type="component" value="Unassembled WGS sequence"/>
</dbReference>
<comment type="caution">
    <text evidence="1">The sequence shown here is derived from an EMBL/GenBank/DDBJ whole genome shotgun (WGS) entry which is preliminary data.</text>
</comment>
<accession>A0A7W8SBK1</accession>
<dbReference type="OrthoDB" id="9921176at2"/>
<dbReference type="EMBL" id="JACHDN010000001">
    <property type="protein sequence ID" value="MBB5472088.1"/>
    <property type="molecule type" value="Genomic_DNA"/>
</dbReference>
<evidence type="ECO:0000313" key="2">
    <source>
        <dbReference type="Proteomes" id="UP000564629"/>
    </source>
</evidence>